<name>A0A6I5ZPT9_9FIRM</name>
<dbReference type="Gene3D" id="2.40.50.220">
    <property type="entry name" value="EutN/Ccml"/>
    <property type="match status" value="1"/>
</dbReference>
<evidence type="ECO:0000256" key="1">
    <source>
        <dbReference type="ARBA" id="ARBA00023587"/>
    </source>
</evidence>
<dbReference type="RefSeq" id="WP_156272603.1">
    <property type="nucleotide sequence ID" value="NZ_CP046244.1"/>
</dbReference>
<dbReference type="GO" id="GO:0031470">
    <property type="term" value="C:carboxysome"/>
    <property type="evidence" value="ECO:0007669"/>
    <property type="project" value="UniProtKB-SubCell"/>
</dbReference>
<dbReference type="Pfam" id="PF03319">
    <property type="entry name" value="EutN_CcmL"/>
    <property type="match status" value="1"/>
</dbReference>
<dbReference type="PROSITE" id="PS51932">
    <property type="entry name" value="BMV"/>
    <property type="match status" value="1"/>
</dbReference>
<dbReference type="Proteomes" id="UP000425916">
    <property type="component" value="Chromosome"/>
</dbReference>
<evidence type="ECO:0000256" key="2">
    <source>
        <dbReference type="ARBA" id="ARBA00023669"/>
    </source>
</evidence>
<evidence type="ECO:0000313" key="4">
    <source>
        <dbReference type="EMBL" id="QGP91973.1"/>
    </source>
</evidence>
<dbReference type="PANTHER" id="PTHR36539">
    <property type="entry name" value="ETHANOLAMINE UTILIZATION PROTEIN EUTN"/>
    <property type="match status" value="1"/>
</dbReference>
<dbReference type="AlphaFoldDB" id="A0A6I5ZPT9"/>
<dbReference type="CDD" id="cd01614">
    <property type="entry name" value="EutN_CcmL"/>
    <property type="match status" value="1"/>
</dbReference>
<keyword evidence="3" id="KW-1283">Bacterial microcompartment</keyword>
<dbReference type="InterPro" id="IPR004992">
    <property type="entry name" value="EutN_CcmL"/>
</dbReference>
<evidence type="ECO:0000256" key="3">
    <source>
        <dbReference type="ARBA" id="ARBA00024446"/>
    </source>
</evidence>
<protein>
    <submittedName>
        <fullName evidence="4">Ethanolamine utilization protein EutN</fullName>
    </submittedName>
</protein>
<gene>
    <name evidence="4" type="primary">eutN_2</name>
    <name evidence="4" type="ORF">MGLY_13220</name>
</gene>
<dbReference type="EMBL" id="CP046244">
    <property type="protein sequence ID" value="QGP91973.1"/>
    <property type="molecule type" value="Genomic_DNA"/>
</dbReference>
<reference evidence="4 5" key="1">
    <citation type="submission" date="2019-11" db="EMBL/GenBank/DDBJ databases">
        <title>Genome sequence of Moorella glycerini DSM11254.</title>
        <authorList>
            <person name="Poehlein A."/>
            <person name="Boeer T."/>
            <person name="Daniel R."/>
        </authorList>
    </citation>
    <scope>NUCLEOTIDE SEQUENCE [LARGE SCALE GENOMIC DNA]</scope>
    <source>
        <strain evidence="4 5">DSM 11254</strain>
    </source>
</reference>
<sequence>MLIGKVIGSVVSTRKHDGLVGLKLLIIRPLNSRSRHQDLVAVDNIGAGTGETVLVTTGSSARLAIDNPRAPVDAAVVGIVDNPAGLSSG</sequence>
<comment type="subcellular location">
    <subcellularLocation>
        <location evidence="1">Carboxysome</location>
    </subcellularLocation>
</comment>
<dbReference type="OrthoDB" id="196195at2"/>
<keyword evidence="2" id="KW-1282">Carboxysome</keyword>
<proteinExistence type="predicted"/>
<dbReference type="InterPro" id="IPR036677">
    <property type="entry name" value="EutN_CcmL_sf"/>
</dbReference>
<evidence type="ECO:0000313" key="5">
    <source>
        <dbReference type="Proteomes" id="UP000425916"/>
    </source>
</evidence>
<keyword evidence="5" id="KW-1185">Reference proteome</keyword>
<accession>A0A6I5ZPT9</accession>
<dbReference type="SUPFAM" id="SSF159133">
    <property type="entry name" value="EutN/CcmL-like"/>
    <property type="match status" value="1"/>
</dbReference>
<organism evidence="4 5">
    <name type="scientific">Neomoorella glycerini</name>
    <dbReference type="NCBI Taxonomy" id="55779"/>
    <lineage>
        <taxon>Bacteria</taxon>
        <taxon>Bacillati</taxon>
        <taxon>Bacillota</taxon>
        <taxon>Clostridia</taxon>
        <taxon>Neomoorellales</taxon>
        <taxon>Neomoorellaceae</taxon>
        <taxon>Neomoorella</taxon>
    </lineage>
</organism>